<keyword evidence="2" id="KW-0812">Transmembrane</keyword>
<protein>
    <submittedName>
        <fullName evidence="4">Uncharacterized protein</fullName>
    </submittedName>
</protein>
<proteinExistence type="predicted"/>
<dbReference type="Proteomes" id="UP000693970">
    <property type="component" value="Unassembled WGS sequence"/>
</dbReference>
<evidence type="ECO:0000256" key="3">
    <source>
        <dbReference type="SAM" id="SignalP"/>
    </source>
</evidence>
<organism evidence="4 5">
    <name type="scientific">Nitzschia inconspicua</name>
    <dbReference type="NCBI Taxonomy" id="303405"/>
    <lineage>
        <taxon>Eukaryota</taxon>
        <taxon>Sar</taxon>
        <taxon>Stramenopiles</taxon>
        <taxon>Ochrophyta</taxon>
        <taxon>Bacillariophyta</taxon>
        <taxon>Bacillariophyceae</taxon>
        <taxon>Bacillariophycidae</taxon>
        <taxon>Bacillariales</taxon>
        <taxon>Bacillariaceae</taxon>
        <taxon>Nitzschia</taxon>
    </lineage>
</organism>
<reference evidence="4" key="2">
    <citation type="submission" date="2021-04" db="EMBL/GenBank/DDBJ databases">
        <authorList>
            <person name="Podell S."/>
        </authorList>
    </citation>
    <scope>NUCLEOTIDE SEQUENCE</scope>
    <source>
        <strain evidence="4">Hildebrandi</strain>
    </source>
</reference>
<name>A0A9K3LB98_9STRA</name>
<feature type="transmembrane region" description="Helical" evidence="2">
    <location>
        <begin position="397"/>
        <end position="419"/>
    </location>
</feature>
<feature type="chain" id="PRO_5039934196" evidence="3">
    <location>
        <begin position="29"/>
        <end position="535"/>
    </location>
</feature>
<evidence type="ECO:0000313" key="4">
    <source>
        <dbReference type="EMBL" id="KAG7359210.1"/>
    </source>
</evidence>
<evidence type="ECO:0000256" key="2">
    <source>
        <dbReference type="SAM" id="Phobius"/>
    </source>
</evidence>
<keyword evidence="2" id="KW-1133">Transmembrane helix</keyword>
<keyword evidence="5" id="KW-1185">Reference proteome</keyword>
<feature type="transmembrane region" description="Helical" evidence="2">
    <location>
        <begin position="327"/>
        <end position="352"/>
    </location>
</feature>
<feature type="compositionally biased region" description="Basic and acidic residues" evidence="1">
    <location>
        <begin position="521"/>
        <end position="535"/>
    </location>
</feature>
<evidence type="ECO:0000256" key="1">
    <source>
        <dbReference type="SAM" id="MobiDB-lite"/>
    </source>
</evidence>
<reference evidence="4" key="1">
    <citation type="journal article" date="2021" name="Sci. Rep.">
        <title>Diploid genomic architecture of Nitzschia inconspicua, an elite biomass production diatom.</title>
        <authorList>
            <person name="Oliver A."/>
            <person name="Podell S."/>
            <person name="Pinowska A."/>
            <person name="Traller J.C."/>
            <person name="Smith S.R."/>
            <person name="McClure R."/>
            <person name="Beliaev A."/>
            <person name="Bohutskyi P."/>
            <person name="Hill E.A."/>
            <person name="Rabines A."/>
            <person name="Zheng H."/>
            <person name="Allen L.Z."/>
            <person name="Kuo A."/>
            <person name="Grigoriev I.V."/>
            <person name="Allen A.E."/>
            <person name="Hazlebeck D."/>
            <person name="Allen E.E."/>
        </authorList>
    </citation>
    <scope>NUCLEOTIDE SEQUENCE</scope>
    <source>
        <strain evidence="4">Hildebrandi</strain>
    </source>
</reference>
<gene>
    <name evidence="4" type="ORF">IV203_015799</name>
</gene>
<feature type="region of interest" description="Disordered" evidence="1">
    <location>
        <begin position="495"/>
        <end position="535"/>
    </location>
</feature>
<keyword evidence="2" id="KW-0472">Membrane</keyword>
<evidence type="ECO:0000313" key="5">
    <source>
        <dbReference type="Proteomes" id="UP000693970"/>
    </source>
</evidence>
<dbReference type="OrthoDB" id="48325at2759"/>
<sequence>MILARTVHIIILLQLLFLLDAFYSVVRADGDQTVPSCDDIFCLLEDCVASAELIDEAGETETTIRLCAEGFDARVVAEETGEGQSNITDSFVKYTCCVEGYENIPMDILQTCSVDACASPDGKGGYDCSADGFIHPLVCDQDTVYKFARKETTGNIYAPYICCTEPVGQSNSVMLVAASIWSALCGITFIACSVLIVAILNSKKARAQGYNLYLVFLAVPDALFNIFSFGRNIVNITGNQLSSPMGGTVHALEWFHTAANMWLNALIIYQIHCMLLKARKFMRTPPPSVKQVLLQVGAVYFFAALWAAWSLILLLQGSNIFSNTNAAWLTSKSLMCGPPFLYTIVACVDVWWKKLLPTKGRTRVLSLYFLRVVLVFLLTWVPFLILVDVTYYKTASLWMLGLAYYFASLQGLLSVIVAVGKPDIKRAVLNLLLCRPDDFNETEKGFLGSNATTIGKSILPSRIFSSARFSLRRESSKLADVSEALKVSGAEENKNLGSQALSDEECPTGGDGTVDSSSAERTAKRSIAEDEQPHR</sequence>
<keyword evidence="3" id="KW-0732">Signal</keyword>
<feature type="transmembrane region" description="Helical" evidence="2">
    <location>
        <begin position="254"/>
        <end position="271"/>
    </location>
</feature>
<feature type="transmembrane region" description="Helical" evidence="2">
    <location>
        <begin position="212"/>
        <end position="234"/>
    </location>
</feature>
<feature type="signal peptide" evidence="3">
    <location>
        <begin position="1"/>
        <end position="28"/>
    </location>
</feature>
<dbReference type="SUPFAM" id="SSF81321">
    <property type="entry name" value="Family A G protein-coupled receptor-like"/>
    <property type="match status" value="1"/>
</dbReference>
<feature type="transmembrane region" description="Helical" evidence="2">
    <location>
        <begin position="364"/>
        <end position="385"/>
    </location>
</feature>
<feature type="transmembrane region" description="Helical" evidence="2">
    <location>
        <begin position="173"/>
        <end position="200"/>
    </location>
</feature>
<comment type="caution">
    <text evidence="4">The sequence shown here is derived from an EMBL/GenBank/DDBJ whole genome shotgun (WGS) entry which is preliminary data.</text>
</comment>
<feature type="transmembrane region" description="Helical" evidence="2">
    <location>
        <begin position="292"/>
        <end position="315"/>
    </location>
</feature>
<dbReference type="AlphaFoldDB" id="A0A9K3LB98"/>
<accession>A0A9K3LB98</accession>
<dbReference type="EMBL" id="JAGRRH010000014">
    <property type="protein sequence ID" value="KAG7359210.1"/>
    <property type="molecule type" value="Genomic_DNA"/>
</dbReference>